<proteinExistence type="predicted"/>
<comment type="caution">
    <text evidence="2">The sequence shown here is derived from an EMBL/GenBank/DDBJ whole genome shotgun (WGS) entry which is preliminary data.</text>
</comment>
<name>A0ABX0K2B5_9PROT</name>
<feature type="chain" id="PRO_5046599867" evidence="1">
    <location>
        <begin position="30"/>
        <end position="494"/>
    </location>
</feature>
<dbReference type="Proteomes" id="UP000631653">
    <property type="component" value="Unassembled WGS sequence"/>
</dbReference>
<keyword evidence="3" id="KW-1185">Reference proteome</keyword>
<evidence type="ECO:0000256" key="1">
    <source>
        <dbReference type="SAM" id="SignalP"/>
    </source>
</evidence>
<accession>A0ABX0K2B5</accession>
<dbReference type="Pfam" id="PF07642">
    <property type="entry name" value="BBP2"/>
    <property type="match status" value="1"/>
</dbReference>
<gene>
    <name evidence="2" type="ORF">GOB81_09220</name>
</gene>
<feature type="signal peptide" evidence="1">
    <location>
        <begin position="1"/>
        <end position="29"/>
    </location>
</feature>
<sequence>MKEIYCRKSLLLSSMFMTAGLFLPYAAHAQTQTVLPAASAAPVVTLSTTKSSVAPDEVTDHNKLVDDDVAETEESLKVVQGNIFHPKAGKALSYWDGLVGHLTAEVGIAGNPWTRSARNFGQFYVDRANTVTMNQIMGSLSHPVTNIGDGYGFGFNFEVMYGSDARFDPTIGMGDGSLHGLYQWVPTQAHVDFHMPWLLKRGIDIQLGQMYGLLGSEGTPALARPFYTFNYASDYIVPFQVIGIYTTLHLNKYVDWVLGIDAGNSTSFGQAGNNSRPKGTFGFAFNNLLDGKLSFHLLGHFGPQGNNGVSRTSPYGWVSAGVGKLANKEMQYNGDILVSYKLNKKMTVTVDGTYLHDDLLRDDAYGVTTYFAYDLNPNLTFNARGEIFRDNTGGIITEYSSFNSFTQAVSNEPYPYYNAMPTTYGALTVGVTYRPDFINKHVSFGQFTIRPEVRLDKSLNGTRPFNQAGTVQNPVVNNGTNNMLWFNCDVIWAF</sequence>
<keyword evidence="1" id="KW-0732">Signal</keyword>
<protein>
    <submittedName>
        <fullName evidence="2">Outer membrane beta-barrel protein</fullName>
    </submittedName>
</protein>
<reference evidence="2 3" key="1">
    <citation type="journal article" date="2020" name="Int. J. Syst. Evol. Microbiol.">
        <title>Novel acetic acid bacteria from cider fermentations: Acetobacter conturbans sp. nov. and Acetobacter fallax sp. nov.</title>
        <authorList>
            <person name="Sombolestani A.S."/>
            <person name="Cleenwerck I."/>
            <person name="Cnockaert M."/>
            <person name="Borremans W."/>
            <person name="Wieme A.D."/>
            <person name="De Vuyst L."/>
            <person name="Vandamme P."/>
        </authorList>
    </citation>
    <scope>NUCLEOTIDE SEQUENCE [LARGE SCALE GENOMIC DNA]</scope>
    <source>
        <strain evidence="2 3">LMG 1627</strain>
    </source>
</reference>
<evidence type="ECO:0000313" key="3">
    <source>
        <dbReference type="Proteomes" id="UP000631653"/>
    </source>
</evidence>
<evidence type="ECO:0000313" key="2">
    <source>
        <dbReference type="EMBL" id="NHN88810.1"/>
    </source>
</evidence>
<dbReference type="InterPro" id="IPR011486">
    <property type="entry name" value="BBP2"/>
</dbReference>
<dbReference type="EMBL" id="WOSY01000007">
    <property type="protein sequence ID" value="NHN88810.1"/>
    <property type="molecule type" value="Genomic_DNA"/>
</dbReference>
<organism evidence="2 3">
    <name type="scientific">Acetobacter conturbans</name>
    <dbReference type="NCBI Taxonomy" id="1737472"/>
    <lineage>
        <taxon>Bacteria</taxon>
        <taxon>Pseudomonadati</taxon>
        <taxon>Pseudomonadota</taxon>
        <taxon>Alphaproteobacteria</taxon>
        <taxon>Acetobacterales</taxon>
        <taxon>Acetobacteraceae</taxon>
        <taxon>Acetobacter</taxon>
    </lineage>
</organism>